<accession>A0A919E4B5</accession>
<reference evidence="1" key="2">
    <citation type="submission" date="2020-09" db="EMBL/GenBank/DDBJ databases">
        <authorList>
            <person name="Sun Q."/>
            <person name="Ohkuma M."/>
        </authorList>
    </citation>
    <scope>NUCLEOTIDE SEQUENCE</scope>
    <source>
        <strain evidence="1">JCM 4477</strain>
    </source>
</reference>
<reference evidence="1" key="1">
    <citation type="journal article" date="2014" name="Int. J. Syst. Evol. Microbiol.">
        <title>Complete genome sequence of Corynebacterium casei LMG S-19264T (=DSM 44701T), isolated from a smear-ripened cheese.</title>
        <authorList>
            <consortium name="US DOE Joint Genome Institute (JGI-PGF)"/>
            <person name="Walter F."/>
            <person name="Albersmeier A."/>
            <person name="Kalinowski J."/>
            <person name="Ruckert C."/>
        </authorList>
    </citation>
    <scope>NUCLEOTIDE SEQUENCE</scope>
    <source>
        <strain evidence="1">JCM 4477</strain>
    </source>
</reference>
<evidence type="ECO:0000313" key="1">
    <source>
        <dbReference type="EMBL" id="GHF12517.1"/>
    </source>
</evidence>
<protein>
    <submittedName>
        <fullName evidence="1">Uncharacterized protein</fullName>
    </submittedName>
</protein>
<dbReference type="AlphaFoldDB" id="A0A919E4B5"/>
<evidence type="ECO:0000313" key="2">
    <source>
        <dbReference type="Proteomes" id="UP000630718"/>
    </source>
</evidence>
<name>A0A919E4B5_9ACTN</name>
<organism evidence="1 2">
    <name type="scientific">Streptomyces fumanus</name>
    <dbReference type="NCBI Taxonomy" id="67302"/>
    <lineage>
        <taxon>Bacteria</taxon>
        <taxon>Bacillati</taxon>
        <taxon>Actinomycetota</taxon>
        <taxon>Actinomycetes</taxon>
        <taxon>Kitasatosporales</taxon>
        <taxon>Streptomycetaceae</taxon>
        <taxon>Streptomyces</taxon>
    </lineage>
</organism>
<dbReference type="Proteomes" id="UP000630718">
    <property type="component" value="Unassembled WGS sequence"/>
</dbReference>
<sequence>MTRFGEIVTRAATATRGSVVSPRALTDTRAAGPAVADVVCPTPEGQVERDEPVVALNVLTGNLGFGNQ</sequence>
<gene>
    <name evidence="1" type="ORF">GCM10018772_42080</name>
</gene>
<comment type="caution">
    <text evidence="1">The sequence shown here is derived from an EMBL/GenBank/DDBJ whole genome shotgun (WGS) entry which is preliminary data.</text>
</comment>
<keyword evidence="2" id="KW-1185">Reference proteome</keyword>
<proteinExistence type="predicted"/>
<dbReference type="EMBL" id="BNBI01000009">
    <property type="protein sequence ID" value="GHF12517.1"/>
    <property type="molecule type" value="Genomic_DNA"/>
</dbReference>